<evidence type="ECO:0000313" key="3">
    <source>
        <dbReference type="Proteomes" id="UP000663823"/>
    </source>
</evidence>
<dbReference type="GO" id="GO:0006303">
    <property type="term" value="P:double-strand break repair via nonhomologous end joining"/>
    <property type="evidence" value="ECO:0007669"/>
    <property type="project" value="InterPro"/>
</dbReference>
<reference evidence="2" key="1">
    <citation type="submission" date="2021-02" db="EMBL/GenBank/DDBJ databases">
        <authorList>
            <person name="Nowell W R."/>
        </authorList>
    </citation>
    <scope>NUCLEOTIDE SEQUENCE</scope>
</reference>
<feature type="non-terminal residue" evidence="2">
    <location>
        <position position="1"/>
    </location>
</feature>
<comment type="caution">
    <text evidence="2">The sequence shown here is derived from an EMBL/GenBank/DDBJ whole genome shotgun (WGS) entry which is preliminary data.</text>
</comment>
<dbReference type="EMBL" id="CAJOAX010015732">
    <property type="protein sequence ID" value="CAF4157753.1"/>
    <property type="molecule type" value="Genomic_DNA"/>
</dbReference>
<sequence length="140" mass="16450">MEMILTNVTTIEKEIKMNLIRSLAISSFNCLISVLICTQTEAKLYKAFIFDANVSKDEYIFENIIDPDYKYTFPLELERYYKKDKRRLLNILCKKILTSSNSDNQLHQQRSSTTSRYLPSQYLFTSSLRDELAIFDFTSV</sequence>
<dbReference type="InterPro" id="IPR012582">
    <property type="entry name" value="DNAPKcs_CC3"/>
</dbReference>
<dbReference type="GO" id="GO:0005634">
    <property type="term" value="C:nucleus"/>
    <property type="evidence" value="ECO:0007669"/>
    <property type="project" value="InterPro"/>
</dbReference>
<name>A0A819YFF2_9BILA</name>
<evidence type="ECO:0000313" key="2">
    <source>
        <dbReference type="EMBL" id="CAF4157753.1"/>
    </source>
</evidence>
<gene>
    <name evidence="2" type="ORF">OTI717_LOCUS36555</name>
</gene>
<feature type="domain" description="DNA-dependent protein kinase catalytic subunit CC3" evidence="1">
    <location>
        <begin position="16"/>
        <end position="138"/>
    </location>
</feature>
<proteinExistence type="predicted"/>
<dbReference type="Proteomes" id="UP000663823">
    <property type="component" value="Unassembled WGS sequence"/>
</dbReference>
<evidence type="ECO:0000259" key="1">
    <source>
        <dbReference type="Pfam" id="PF08163"/>
    </source>
</evidence>
<dbReference type="AlphaFoldDB" id="A0A819YFF2"/>
<protein>
    <recommendedName>
        <fullName evidence="1">DNA-dependent protein kinase catalytic subunit CC3 domain-containing protein</fullName>
    </recommendedName>
</protein>
<accession>A0A819YFF2</accession>
<organism evidence="2 3">
    <name type="scientific">Rotaria sordida</name>
    <dbReference type="NCBI Taxonomy" id="392033"/>
    <lineage>
        <taxon>Eukaryota</taxon>
        <taxon>Metazoa</taxon>
        <taxon>Spiralia</taxon>
        <taxon>Gnathifera</taxon>
        <taxon>Rotifera</taxon>
        <taxon>Eurotatoria</taxon>
        <taxon>Bdelloidea</taxon>
        <taxon>Philodinida</taxon>
        <taxon>Philodinidae</taxon>
        <taxon>Rotaria</taxon>
    </lineage>
</organism>
<dbReference type="Pfam" id="PF08163">
    <property type="entry name" value="DNAPKcs_CC3"/>
    <property type="match status" value="1"/>
</dbReference>